<evidence type="ECO:0000313" key="2">
    <source>
        <dbReference type="EMBL" id="SEE32306.1"/>
    </source>
</evidence>
<evidence type="ECO:0000256" key="1">
    <source>
        <dbReference type="SAM" id="Phobius"/>
    </source>
</evidence>
<sequence length="157" mass="16671">MTAPRSPRPLTKRGRVVVWVLTVLIASFGLGGGIALITEGLDGRDALAGGPAGTLTPTDRQCGRDSCSWIGDFTSDDGTITRTDVELRDAERVGLADPMPARIDDVRLHDADRPAAYTADYDSRTRVAAGAALLVACLVGAALLVRMLRRNRAPEQS</sequence>
<feature type="transmembrane region" description="Helical" evidence="1">
    <location>
        <begin position="16"/>
        <end position="37"/>
    </location>
</feature>
<dbReference type="RefSeq" id="WP_141711704.1">
    <property type="nucleotide sequence ID" value="NZ_FNUC01000003.1"/>
</dbReference>
<dbReference type="Proteomes" id="UP000181980">
    <property type="component" value="Unassembled WGS sequence"/>
</dbReference>
<feature type="transmembrane region" description="Helical" evidence="1">
    <location>
        <begin position="127"/>
        <end position="148"/>
    </location>
</feature>
<keyword evidence="3" id="KW-1185">Reference proteome</keyword>
<dbReference type="EMBL" id="FNUC01000003">
    <property type="protein sequence ID" value="SEE32306.1"/>
    <property type="molecule type" value="Genomic_DNA"/>
</dbReference>
<accession>A0A1H5HW35</accession>
<proteinExistence type="predicted"/>
<keyword evidence="1" id="KW-1133">Transmembrane helix</keyword>
<reference evidence="3" key="1">
    <citation type="submission" date="2016-10" db="EMBL/GenBank/DDBJ databases">
        <authorList>
            <person name="Varghese N."/>
            <person name="Submissions S."/>
        </authorList>
    </citation>
    <scope>NUCLEOTIDE SEQUENCE [LARGE SCALE GENOMIC DNA]</scope>
    <source>
        <strain evidence="3">DSM 45237</strain>
    </source>
</reference>
<dbReference type="AlphaFoldDB" id="A0A1H5HW35"/>
<evidence type="ECO:0000313" key="3">
    <source>
        <dbReference type="Proteomes" id="UP000181980"/>
    </source>
</evidence>
<protein>
    <submittedName>
        <fullName evidence="2">Uncharacterized protein</fullName>
    </submittedName>
</protein>
<organism evidence="2 3">
    <name type="scientific">Jiangella alba</name>
    <dbReference type="NCBI Taxonomy" id="561176"/>
    <lineage>
        <taxon>Bacteria</taxon>
        <taxon>Bacillati</taxon>
        <taxon>Actinomycetota</taxon>
        <taxon>Actinomycetes</taxon>
        <taxon>Jiangellales</taxon>
        <taxon>Jiangellaceae</taxon>
        <taxon>Jiangella</taxon>
    </lineage>
</organism>
<gene>
    <name evidence="2" type="ORF">SAMN04488561_0986</name>
</gene>
<dbReference type="OrthoDB" id="3482942at2"/>
<keyword evidence="1" id="KW-0472">Membrane</keyword>
<name>A0A1H5HW35_9ACTN</name>
<keyword evidence="1" id="KW-0812">Transmembrane</keyword>